<evidence type="ECO:0000313" key="2">
    <source>
        <dbReference type="EMBL" id="PJE58406.1"/>
    </source>
</evidence>
<gene>
    <name evidence="2" type="ORF">COU81_00880</name>
</gene>
<accession>A0A2M8KER2</accession>
<organism evidence="2 3">
    <name type="scientific">Candidatus Portnoybacteria bacterium CG10_big_fil_rev_8_21_14_0_10_36_7</name>
    <dbReference type="NCBI Taxonomy" id="1974812"/>
    <lineage>
        <taxon>Bacteria</taxon>
        <taxon>Candidatus Portnoyibacteriota</taxon>
    </lineage>
</organism>
<dbReference type="AlphaFoldDB" id="A0A2M8KER2"/>
<dbReference type="NCBIfam" id="TIGR02532">
    <property type="entry name" value="IV_pilin_GFxxxE"/>
    <property type="match status" value="1"/>
</dbReference>
<dbReference type="Gene3D" id="3.30.700.10">
    <property type="entry name" value="Glycoprotein, Type 4 Pilin"/>
    <property type="match status" value="1"/>
</dbReference>
<dbReference type="Proteomes" id="UP000231450">
    <property type="component" value="Unassembled WGS sequence"/>
</dbReference>
<keyword evidence="1" id="KW-0812">Transmembrane</keyword>
<protein>
    <recommendedName>
        <fullName evidence="4">Type II secretion system protein GspG C-terminal domain-containing protein</fullName>
    </recommendedName>
</protein>
<reference evidence="3" key="1">
    <citation type="submission" date="2017-09" db="EMBL/GenBank/DDBJ databases">
        <title>Depth-based differentiation of microbial function through sediment-hosted aquifers and enrichment of novel symbionts in the deep terrestrial subsurface.</title>
        <authorList>
            <person name="Probst A.J."/>
            <person name="Ladd B."/>
            <person name="Jarett J.K."/>
            <person name="Geller-Mcgrath D.E."/>
            <person name="Sieber C.M.K."/>
            <person name="Emerson J.B."/>
            <person name="Anantharaman K."/>
            <person name="Thomas B.C."/>
            <person name="Malmstrom R."/>
            <person name="Stieglmeier M."/>
            <person name="Klingl A."/>
            <person name="Woyke T."/>
            <person name="Ryan C.M."/>
            <person name="Banfield J.F."/>
        </authorList>
    </citation>
    <scope>NUCLEOTIDE SEQUENCE [LARGE SCALE GENOMIC DNA]</scope>
</reference>
<evidence type="ECO:0000313" key="3">
    <source>
        <dbReference type="Proteomes" id="UP000231450"/>
    </source>
</evidence>
<proteinExistence type="predicted"/>
<name>A0A2M8KER2_9BACT</name>
<feature type="transmembrane region" description="Helical" evidence="1">
    <location>
        <begin position="12"/>
        <end position="35"/>
    </location>
</feature>
<dbReference type="Pfam" id="PF07963">
    <property type="entry name" value="N_methyl"/>
    <property type="match status" value="1"/>
</dbReference>
<evidence type="ECO:0008006" key="4">
    <source>
        <dbReference type="Google" id="ProtNLM"/>
    </source>
</evidence>
<dbReference type="InterPro" id="IPR012902">
    <property type="entry name" value="N_methyl_site"/>
</dbReference>
<dbReference type="InterPro" id="IPR045584">
    <property type="entry name" value="Pilin-like"/>
</dbReference>
<sequence>MKLNSSLYKKNSAFTLIELLVVIFIIALLASIVAVQVNKARLKSRNVARVASVKAIATAFSMYINLDGSSLPVNHGPIPPDLMWSCVSNECYGGWYPYVHKPVVDDAISPYLAGFPDDPKGGTRNAGGYMYAYDWAGAVSPYDGFLFKPGAYLNYLLELTTVSSGICGPGRVYYVSSDGNWIQCMLKLD</sequence>
<dbReference type="EMBL" id="PFDW01000018">
    <property type="protein sequence ID" value="PJE58406.1"/>
    <property type="molecule type" value="Genomic_DNA"/>
</dbReference>
<comment type="caution">
    <text evidence="2">The sequence shown here is derived from an EMBL/GenBank/DDBJ whole genome shotgun (WGS) entry which is preliminary data.</text>
</comment>
<dbReference type="SUPFAM" id="SSF54523">
    <property type="entry name" value="Pili subunits"/>
    <property type="match status" value="1"/>
</dbReference>
<keyword evidence="1" id="KW-0472">Membrane</keyword>
<keyword evidence="1" id="KW-1133">Transmembrane helix</keyword>
<evidence type="ECO:0000256" key="1">
    <source>
        <dbReference type="SAM" id="Phobius"/>
    </source>
</evidence>